<gene>
    <name evidence="1" type="ORF">BDN72DRAFT_578663</name>
</gene>
<protein>
    <submittedName>
        <fullName evidence="1">PLP-dependent transferase</fullName>
    </submittedName>
</protein>
<keyword evidence="2" id="KW-1185">Reference proteome</keyword>
<evidence type="ECO:0000313" key="2">
    <source>
        <dbReference type="Proteomes" id="UP000308600"/>
    </source>
</evidence>
<reference evidence="1 2" key="1">
    <citation type="journal article" date="2019" name="Nat. Ecol. Evol.">
        <title>Megaphylogeny resolves global patterns of mushroom evolution.</title>
        <authorList>
            <person name="Varga T."/>
            <person name="Krizsan K."/>
            <person name="Foldi C."/>
            <person name="Dima B."/>
            <person name="Sanchez-Garcia M."/>
            <person name="Sanchez-Ramirez S."/>
            <person name="Szollosi G.J."/>
            <person name="Szarkandi J.G."/>
            <person name="Papp V."/>
            <person name="Albert L."/>
            <person name="Andreopoulos W."/>
            <person name="Angelini C."/>
            <person name="Antonin V."/>
            <person name="Barry K.W."/>
            <person name="Bougher N.L."/>
            <person name="Buchanan P."/>
            <person name="Buyck B."/>
            <person name="Bense V."/>
            <person name="Catcheside P."/>
            <person name="Chovatia M."/>
            <person name="Cooper J."/>
            <person name="Damon W."/>
            <person name="Desjardin D."/>
            <person name="Finy P."/>
            <person name="Geml J."/>
            <person name="Haridas S."/>
            <person name="Hughes K."/>
            <person name="Justo A."/>
            <person name="Karasinski D."/>
            <person name="Kautmanova I."/>
            <person name="Kiss B."/>
            <person name="Kocsube S."/>
            <person name="Kotiranta H."/>
            <person name="LaButti K.M."/>
            <person name="Lechner B.E."/>
            <person name="Liimatainen K."/>
            <person name="Lipzen A."/>
            <person name="Lukacs Z."/>
            <person name="Mihaltcheva S."/>
            <person name="Morgado L.N."/>
            <person name="Niskanen T."/>
            <person name="Noordeloos M.E."/>
            <person name="Ohm R.A."/>
            <person name="Ortiz-Santana B."/>
            <person name="Ovrebo C."/>
            <person name="Racz N."/>
            <person name="Riley R."/>
            <person name="Savchenko A."/>
            <person name="Shiryaev A."/>
            <person name="Soop K."/>
            <person name="Spirin V."/>
            <person name="Szebenyi C."/>
            <person name="Tomsovsky M."/>
            <person name="Tulloss R.E."/>
            <person name="Uehling J."/>
            <person name="Grigoriev I.V."/>
            <person name="Vagvolgyi C."/>
            <person name="Papp T."/>
            <person name="Martin F.M."/>
            <person name="Miettinen O."/>
            <person name="Hibbett D.S."/>
            <person name="Nagy L.G."/>
        </authorList>
    </citation>
    <scope>NUCLEOTIDE SEQUENCE [LARGE SCALE GENOMIC DNA]</scope>
    <source>
        <strain evidence="1 2">NL-1719</strain>
    </source>
</reference>
<keyword evidence="1" id="KW-0808">Transferase</keyword>
<evidence type="ECO:0000313" key="1">
    <source>
        <dbReference type="EMBL" id="TFK69899.1"/>
    </source>
</evidence>
<dbReference type="Proteomes" id="UP000308600">
    <property type="component" value="Unassembled WGS sequence"/>
</dbReference>
<dbReference type="EMBL" id="ML208322">
    <property type="protein sequence ID" value="TFK69899.1"/>
    <property type="molecule type" value="Genomic_DNA"/>
</dbReference>
<sequence>MSDEEQPPYTFSYYNNRHNAVASWFLGPRAENFDVLKDLFGIALEAQEVGRKSYFPHDPAFITAQIKATEDYDVGIRRTKFFVSELATRLTKSHVPFWNPRYNGHMNMDTTMPGIAAYIMTMIYNPNNVALEASPLTTAIEQKVGLQLCEMIGINTTDKSKPLGWGHITCGGTVANLESIWAARNLKFYPLSLILAMEDGGPLNYIRDSFKVTTCSGTTKLLKDFTTWELLNITPDAVLDIPDRLYEQYSMSPGFLQKAMNDYLVQTTPRDDDKFVNKFGRENINHIAYLASATMHYSWPKGLAVTGIASGNIIGLKVDNDARLDIKDLRKTLDQCLKEERAIYAVVAILGSTEHGACDPLGEIVKIRKEYQKKGLSFVLHADGAWGTYFHTTLNDPPATPIPVGGAPIVIPPPIGELPSGDIPDSTFVPTMALKPSTEDALKQLRYCESITIDPHKSGYLQYPAGGLLYRDGRMRYLVTWTSPVVFRNDVENMGVYGIEGSKPGAAPVGAFVSHEVIGLHKLGYGALLGEGVFSCVKMYSHLVTMSTPKTDFRVTTLNMLPAEESGGDVEDQKQFIRDRILDKRNIDLVKDTTAMQLVKKMGSDLCINAFAVNFRANGEINKDIVEANDLNTRIFERLSIKKESDDINKRPLIITSTQLSQSAYGSCLTTFKKRLGLVGNQDLYTLINVVSSPFPTEGNFSRTIADALETVIKEEVEISQFRNTLTPTFHGFVLQGTDKLYGTHLPMFNMADHRYQLIITGDLPADIMKKYVAARAANPGQFFTLGNVKPAKLLDMVNAGEFEAVIDKGLPPDDGSHFLSDFKLTNVRVIKNAPLDSKYLTTYPTKGIPFYLYGTQTQHHIDHILLASPNIQLTSDRVQLKLTRDGVPIDIYSEQFRAGVEIQHGPLVVHLVDYHENTMQPFPSNGQIAEAKSFFFKANEEYNVAVTVRLGATEVLAEGTMTLSDMVFIDTDMLNMNPMPDHHQHADSHVTHELRGSFGLYKKEETSLHHSLPLLKTPTLTYGQEWILQVEDIAERARSA</sequence>
<organism evidence="1 2">
    <name type="scientific">Pluteus cervinus</name>
    <dbReference type="NCBI Taxonomy" id="181527"/>
    <lineage>
        <taxon>Eukaryota</taxon>
        <taxon>Fungi</taxon>
        <taxon>Dikarya</taxon>
        <taxon>Basidiomycota</taxon>
        <taxon>Agaricomycotina</taxon>
        <taxon>Agaricomycetes</taxon>
        <taxon>Agaricomycetidae</taxon>
        <taxon>Agaricales</taxon>
        <taxon>Pluteineae</taxon>
        <taxon>Pluteaceae</taxon>
        <taxon>Pluteus</taxon>
    </lineage>
</organism>
<accession>A0ACD3AX37</accession>
<name>A0ACD3AX37_9AGAR</name>
<proteinExistence type="predicted"/>